<accession>A0A0F9P8J8</accession>
<proteinExistence type="predicted"/>
<protein>
    <submittedName>
        <fullName evidence="1">Uncharacterized protein</fullName>
    </submittedName>
</protein>
<reference evidence="1" key="1">
    <citation type="journal article" date="2015" name="Nature">
        <title>Complex archaea that bridge the gap between prokaryotes and eukaryotes.</title>
        <authorList>
            <person name="Spang A."/>
            <person name="Saw J.H."/>
            <person name="Jorgensen S.L."/>
            <person name="Zaremba-Niedzwiedzka K."/>
            <person name="Martijn J."/>
            <person name="Lind A.E."/>
            <person name="van Eijk R."/>
            <person name="Schleper C."/>
            <person name="Guy L."/>
            <person name="Ettema T.J."/>
        </authorList>
    </citation>
    <scope>NUCLEOTIDE SEQUENCE</scope>
</reference>
<gene>
    <name evidence="1" type="ORF">LCGC14_0932570</name>
</gene>
<sequence length="384" mass="41213">MVVEIHGRFSGTPGNYISTDDVNLLDADSAHLVQAFPWTTGNSTATFKEFDADGFGVYKIVIDAVGGHAPCSQAGLTIPIANLAPLTFLTKFNNRSGHAQDVLHQVTTAGGNAHGGVQSIPAGESILASAITPAAGTTITDMKFEFRNSTSFVNDEFDVSRIMLAAGTWTTFVPSLRIINDFDMRVKAYMTDAAGAPTTYLFCLGQWSDPQYLIARNANDLYFRLGGTSADAHTFKAMTVLDAAVEYRAEAIYSSGINWDIELFENDVSIGTTVLALGAYLAGDGNVKGLRVGTDAADMSPWDSDIDWAEARDGKGGPVVARFDAIDAWNAVLMETLPDGTTWIDVTGRTWTSHGSDLTVVFDITTHHRSVLLRTRGRTGTHGV</sequence>
<dbReference type="AlphaFoldDB" id="A0A0F9P8J8"/>
<comment type="caution">
    <text evidence="1">The sequence shown here is derived from an EMBL/GenBank/DDBJ whole genome shotgun (WGS) entry which is preliminary data.</text>
</comment>
<evidence type="ECO:0000313" key="1">
    <source>
        <dbReference type="EMBL" id="KKN20737.1"/>
    </source>
</evidence>
<name>A0A0F9P8J8_9ZZZZ</name>
<organism evidence="1">
    <name type="scientific">marine sediment metagenome</name>
    <dbReference type="NCBI Taxonomy" id="412755"/>
    <lineage>
        <taxon>unclassified sequences</taxon>
        <taxon>metagenomes</taxon>
        <taxon>ecological metagenomes</taxon>
    </lineage>
</organism>
<dbReference type="EMBL" id="LAZR01003214">
    <property type="protein sequence ID" value="KKN20737.1"/>
    <property type="molecule type" value="Genomic_DNA"/>
</dbReference>